<name>A0AA39J634_9AGAR</name>
<accession>A0AA39J634</accession>
<protein>
    <recommendedName>
        <fullName evidence="4">Endonuclease/exonuclease/phosphatase domain-containing protein</fullName>
    </recommendedName>
</protein>
<gene>
    <name evidence="2" type="ORF">EV421DRAFT_1662747</name>
</gene>
<dbReference type="EMBL" id="JAUEPT010000057">
    <property type="protein sequence ID" value="KAK0436140.1"/>
    <property type="molecule type" value="Genomic_DNA"/>
</dbReference>
<dbReference type="InterPro" id="IPR036691">
    <property type="entry name" value="Endo/exonu/phosph_ase_sf"/>
</dbReference>
<dbReference type="Gene3D" id="3.60.10.10">
    <property type="entry name" value="Endonuclease/exonuclease/phosphatase"/>
    <property type="match status" value="1"/>
</dbReference>
<comment type="caution">
    <text evidence="2">The sequence shown here is derived from an EMBL/GenBank/DDBJ whole genome shotgun (WGS) entry which is preliminary data.</text>
</comment>
<evidence type="ECO:0000256" key="1">
    <source>
        <dbReference type="SAM" id="SignalP"/>
    </source>
</evidence>
<feature type="signal peptide" evidence="1">
    <location>
        <begin position="1"/>
        <end position="17"/>
    </location>
</feature>
<evidence type="ECO:0008006" key="4">
    <source>
        <dbReference type="Google" id="ProtNLM"/>
    </source>
</evidence>
<keyword evidence="3" id="KW-1185">Reference proteome</keyword>
<dbReference type="SUPFAM" id="SSF56219">
    <property type="entry name" value="DNase I-like"/>
    <property type="match status" value="1"/>
</dbReference>
<keyword evidence="1" id="KW-0732">Signal</keyword>
<proteinExistence type="predicted"/>
<evidence type="ECO:0000313" key="2">
    <source>
        <dbReference type="EMBL" id="KAK0436140.1"/>
    </source>
</evidence>
<feature type="chain" id="PRO_5041390127" description="Endonuclease/exonuclease/phosphatase domain-containing protein" evidence="1">
    <location>
        <begin position="18"/>
        <end position="640"/>
    </location>
</feature>
<feature type="non-terminal residue" evidence="2">
    <location>
        <position position="640"/>
    </location>
</feature>
<feature type="non-terminal residue" evidence="2">
    <location>
        <position position="1"/>
    </location>
</feature>
<dbReference type="Proteomes" id="UP001175226">
    <property type="component" value="Unassembled WGS sequence"/>
</dbReference>
<evidence type="ECO:0000313" key="3">
    <source>
        <dbReference type="Proteomes" id="UP001175226"/>
    </source>
</evidence>
<reference evidence="2" key="1">
    <citation type="submission" date="2023-06" db="EMBL/GenBank/DDBJ databases">
        <authorList>
            <consortium name="Lawrence Berkeley National Laboratory"/>
            <person name="Ahrendt S."/>
            <person name="Sahu N."/>
            <person name="Indic B."/>
            <person name="Wong-Bajracharya J."/>
            <person name="Merenyi Z."/>
            <person name="Ke H.-M."/>
            <person name="Monk M."/>
            <person name="Kocsube S."/>
            <person name="Drula E."/>
            <person name="Lipzen A."/>
            <person name="Balint B."/>
            <person name="Henrissat B."/>
            <person name="Andreopoulos B."/>
            <person name="Martin F.M."/>
            <person name="Harder C.B."/>
            <person name="Rigling D."/>
            <person name="Ford K.L."/>
            <person name="Foster G.D."/>
            <person name="Pangilinan J."/>
            <person name="Papanicolaou A."/>
            <person name="Barry K."/>
            <person name="LaButti K."/>
            <person name="Viragh M."/>
            <person name="Koriabine M."/>
            <person name="Yan M."/>
            <person name="Riley R."/>
            <person name="Champramary S."/>
            <person name="Plett K.L."/>
            <person name="Tsai I.J."/>
            <person name="Slot J."/>
            <person name="Sipos G."/>
            <person name="Plett J."/>
            <person name="Nagy L.G."/>
            <person name="Grigoriev I.V."/>
        </authorList>
    </citation>
    <scope>NUCLEOTIDE SEQUENCE</scope>
    <source>
        <strain evidence="2">FPL87.14</strain>
    </source>
</reference>
<organism evidence="2 3">
    <name type="scientific">Armillaria borealis</name>
    <dbReference type="NCBI Taxonomy" id="47425"/>
    <lineage>
        <taxon>Eukaryota</taxon>
        <taxon>Fungi</taxon>
        <taxon>Dikarya</taxon>
        <taxon>Basidiomycota</taxon>
        <taxon>Agaricomycotina</taxon>
        <taxon>Agaricomycetes</taxon>
        <taxon>Agaricomycetidae</taxon>
        <taxon>Agaricales</taxon>
        <taxon>Marasmiineae</taxon>
        <taxon>Physalacriaceae</taxon>
        <taxon>Armillaria</taxon>
    </lineage>
</organism>
<sequence>FTRCLIVFLILCPRAKASMIQSSFPSAALSIYALNANGMHHALKVIHINNAIAYRNPSIFVISELKSSTSTAGRLTNRNYNVFEERSQPTTGTWKWGVILGVRGDIQVVQRLSLSDAILKSRVLAVDIALSDNNGRAFLHRVFAVYAPWNPGSNSANFWTSLANLCNSTPHGWSLAGDLNATVSSIEGGSSGDDNRQYFREFLERTGGQDLWQKNPERSARNDWTCQAKDRSRGGNIIDRVVTSAHGILDGHPKVSRIRYPKATEKALFKAYETEAEEMARELSLFEVEVNDEASWIRLYQGLTQIVTGCVERHFGRSQPYSKLSTMATLTSPMIQALLAERRHIGGSLYLLRNPENAHVSPGTIAYLQRFMRQIPHGSLDSTETWLIARRKTLAKELYNERSREAYEQSRKSDRQKIRMSLNSGSTKKLVNTVTEFAGLPLVINRVGSDELIADPEMVKEETRAYFMKLYDRPPPPNVPKPWMDMPSVTKIRDKVAEEPFQWPKQASISDYRSMLRKGNNKPSPGPDGWEKWCVKALNDQTLELVLQLHNYMVNHSTFPGNVKDVWATALYKKGLRTDLSNYPGIETWANRHKQPVWCIKRDQMKRFDYLSLQGFHDAIRAYGLPSDIIKLDTAAQSRV</sequence>
<dbReference type="AlphaFoldDB" id="A0AA39J634"/>